<evidence type="ECO:0000313" key="2">
    <source>
        <dbReference type="Proteomes" id="UP000478052"/>
    </source>
</evidence>
<dbReference type="AlphaFoldDB" id="A0A6G0VSX0"/>
<keyword evidence="2" id="KW-1185">Reference proteome</keyword>
<evidence type="ECO:0000313" key="1">
    <source>
        <dbReference type="EMBL" id="KAF0708414.1"/>
    </source>
</evidence>
<feature type="non-terminal residue" evidence="1">
    <location>
        <position position="1"/>
    </location>
</feature>
<dbReference type="Proteomes" id="UP000478052">
    <property type="component" value="Unassembled WGS sequence"/>
</dbReference>
<reference evidence="1 2" key="1">
    <citation type="submission" date="2019-08" db="EMBL/GenBank/DDBJ databases">
        <title>Whole genome of Aphis craccivora.</title>
        <authorList>
            <person name="Voronova N.V."/>
            <person name="Shulinski R.S."/>
            <person name="Bandarenka Y.V."/>
            <person name="Zhorov D.G."/>
            <person name="Warner D."/>
        </authorList>
    </citation>
    <scope>NUCLEOTIDE SEQUENCE [LARGE SCALE GENOMIC DNA]</scope>
    <source>
        <strain evidence="1">180601</strain>
        <tissue evidence="1">Whole Body</tissue>
    </source>
</reference>
<dbReference type="OrthoDB" id="7699963at2759"/>
<proteinExistence type="predicted"/>
<protein>
    <submittedName>
        <fullName evidence="1">Uncharacterized protein</fullName>
    </submittedName>
</protein>
<name>A0A6G0VSX0_APHCR</name>
<organism evidence="1 2">
    <name type="scientific">Aphis craccivora</name>
    <name type="common">Cowpea aphid</name>
    <dbReference type="NCBI Taxonomy" id="307492"/>
    <lineage>
        <taxon>Eukaryota</taxon>
        <taxon>Metazoa</taxon>
        <taxon>Ecdysozoa</taxon>
        <taxon>Arthropoda</taxon>
        <taxon>Hexapoda</taxon>
        <taxon>Insecta</taxon>
        <taxon>Pterygota</taxon>
        <taxon>Neoptera</taxon>
        <taxon>Paraneoptera</taxon>
        <taxon>Hemiptera</taxon>
        <taxon>Sternorrhyncha</taxon>
        <taxon>Aphidomorpha</taxon>
        <taxon>Aphidoidea</taxon>
        <taxon>Aphididae</taxon>
        <taxon>Aphidini</taxon>
        <taxon>Aphis</taxon>
        <taxon>Aphis</taxon>
    </lineage>
</organism>
<sequence length="101" mass="11356">KVSSNGDNYVSVVGRCSVCESHFKGIVADKPPENARVLMQCTYVGNFNEPHQVTKKRRMSGPVIEKALSRIVEQGVSCETYREHEAVRLIKTGQMDEAIWM</sequence>
<accession>A0A6G0VSX0</accession>
<dbReference type="EMBL" id="VUJU01012193">
    <property type="protein sequence ID" value="KAF0708414.1"/>
    <property type="molecule type" value="Genomic_DNA"/>
</dbReference>
<comment type="caution">
    <text evidence="1">The sequence shown here is derived from an EMBL/GenBank/DDBJ whole genome shotgun (WGS) entry which is preliminary data.</text>
</comment>
<gene>
    <name evidence="1" type="ORF">FWK35_00030788</name>
</gene>